<feature type="signal peptide" evidence="2">
    <location>
        <begin position="1"/>
        <end position="20"/>
    </location>
</feature>
<gene>
    <name evidence="5" type="primary">LOC113791862</name>
</gene>
<dbReference type="Proteomes" id="UP000515146">
    <property type="component" value="Unplaced"/>
</dbReference>
<dbReference type="Pfam" id="PF22486">
    <property type="entry name" value="MATH_2"/>
    <property type="match status" value="1"/>
</dbReference>
<feature type="region of interest" description="Disordered" evidence="1">
    <location>
        <begin position="691"/>
        <end position="731"/>
    </location>
</feature>
<dbReference type="CTD" id="9618"/>
<dbReference type="KEGG" id="dpte:113791862"/>
<dbReference type="InterPro" id="IPR049342">
    <property type="entry name" value="TRAF1-6_MATH_dom"/>
</dbReference>
<dbReference type="SUPFAM" id="SSF49599">
    <property type="entry name" value="TRAF domain-like"/>
    <property type="match status" value="2"/>
</dbReference>
<keyword evidence="4" id="KW-1185">Reference proteome</keyword>
<feature type="compositionally biased region" description="Low complexity" evidence="1">
    <location>
        <begin position="713"/>
        <end position="723"/>
    </location>
</feature>
<keyword evidence="2" id="KW-0732">Signal</keyword>
<evidence type="ECO:0000313" key="4">
    <source>
        <dbReference type="Proteomes" id="UP000515146"/>
    </source>
</evidence>
<feature type="region of interest" description="Disordered" evidence="1">
    <location>
        <begin position="620"/>
        <end position="650"/>
    </location>
</feature>
<dbReference type="InParanoid" id="A0A6P6XZQ4"/>
<dbReference type="InterPro" id="IPR008974">
    <property type="entry name" value="TRAF-like"/>
</dbReference>
<evidence type="ECO:0000259" key="3">
    <source>
        <dbReference type="PROSITE" id="PS50144"/>
    </source>
</evidence>
<dbReference type="OMA" id="WTSIRID"/>
<protein>
    <submittedName>
        <fullName evidence="5">Uncharacterized protein LOC113791862</fullName>
    </submittedName>
</protein>
<dbReference type="OrthoDB" id="6475149at2759"/>
<dbReference type="GO" id="GO:0043122">
    <property type="term" value="P:regulation of canonical NF-kappaB signal transduction"/>
    <property type="evidence" value="ECO:0007669"/>
    <property type="project" value="TreeGrafter"/>
</dbReference>
<dbReference type="PROSITE" id="PS50144">
    <property type="entry name" value="MATH"/>
    <property type="match status" value="1"/>
</dbReference>
<evidence type="ECO:0000313" key="5">
    <source>
        <dbReference type="RefSeq" id="XP_027197504.1"/>
    </source>
</evidence>
<evidence type="ECO:0000256" key="1">
    <source>
        <dbReference type="SAM" id="MobiDB-lite"/>
    </source>
</evidence>
<feature type="region of interest" description="Disordered" evidence="1">
    <location>
        <begin position="496"/>
        <end position="518"/>
    </location>
</feature>
<feature type="chain" id="PRO_5027596745" evidence="2">
    <location>
        <begin position="21"/>
        <end position="743"/>
    </location>
</feature>
<dbReference type="AlphaFoldDB" id="A0A6P6XZQ4"/>
<name>A0A6P6XZQ4_DERPT</name>
<dbReference type="PANTHER" id="PTHR10131">
    <property type="entry name" value="TNF RECEPTOR ASSOCIATED FACTOR"/>
    <property type="match status" value="1"/>
</dbReference>
<organism evidence="4 5">
    <name type="scientific">Dermatophagoides pteronyssinus</name>
    <name type="common">European house dust mite</name>
    <dbReference type="NCBI Taxonomy" id="6956"/>
    <lineage>
        <taxon>Eukaryota</taxon>
        <taxon>Metazoa</taxon>
        <taxon>Ecdysozoa</taxon>
        <taxon>Arthropoda</taxon>
        <taxon>Chelicerata</taxon>
        <taxon>Arachnida</taxon>
        <taxon>Acari</taxon>
        <taxon>Acariformes</taxon>
        <taxon>Sarcoptiformes</taxon>
        <taxon>Astigmata</taxon>
        <taxon>Psoroptidia</taxon>
        <taxon>Analgoidea</taxon>
        <taxon>Pyroglyphidae</taxon>
        <taxon>Dermatophagoidinae</taxon>
        <taxon>Dermatophagoides</taxon>
    </lineage>
</organism>
<accession>A0A6P6XZQ4</accession>
<evidence type="ECO:0000256" key="2">
    <source>
        <dbReference type="SAM" id="SignalP"/>
    </source>
</evidence>
<dbReference type="Pfam" id="PF21355">
    <property type="entry name" value="TRAF-mep_MATH"/>
    <property type="match status" value="1"/>
</dbReference>
<feature type="domain" description="MATH" evidence="3">
    <location>
        <begin position="113"/>
        <end position="281"/>
    </location>
</feature>
<proteinExistence type="predicted"/>
<dbReference type="RefSeq" id="XP_027197504.1">
    <property type="nucleotide sequence ID" value="XM_027341703.1"/>
</dbReference>
<dbReference type="PANTHER" id="PTHR10131:SF157">
    <property type="entry name" value="RECEPTOR-ASSOCIATED FACTOR, PUTATIVE-RELATED"/>
    <property type="match status" value="1"/>
</dbReference>
<reference evidence="5" key="1">
    <citation type="submission" date="2025-08" db="UniProtKB">
        <authorList>
            <consortium name="RefSeq"/>
        </authorList>
    </citation>
    <scope>IDENTIFICATION</scope>
    <source>
        <strain evidence="5">Airmid</strain>
    </source>
</reference>
<dbReference type="Gene3D" id="2.60.210.10">
    <property type="entry name" value="Apoptosis, Tumor Necrosis Factor Receptor Associated Protein 2, Chain A"/>
    <property type="match status" value="3"/>
</dbReference>
<sequence length="743" mass="85684">MNNFLIIYSILLLIFSSINGHFHETQLPKSYGHIHQLQPPILNLSYSSSSLSNNNNDDQEEINIPVTITMDATTTIATNIGDESFTQRNDEDDLMEQSFNNNNNNVPPNRSNVIQYIWNVYNFSDILSSEQELIFSPRFYLSEPGYRLQMLLITNTTYSDLISYLGVFFRIVAGDYDSEVEWPYKYRTILSVIKHEELDDWTTNAILTGNFDNNKIHTKYNHTIIPNIDECRLRSAFLRPNSDIEYSSNADGCGNRRHIPLWTLKSENYLKDDTLILLLTVYLENDIEEKTFHKALMSMRYNELVSNYLWTIDRFSEKKNESISTGKIAILNADPFYTHPNGYLIQLFLTILPKRNAFAISIAFVQGDHDRYLQWPFPYPFEMAIVDQSPDYWKRDLSIKVKPSKSDCGTEPFSQPGSQPEFCFLTIQSLQVLSLTHYNFLLDDTLKIRFTTRFERYSSRQRSSILLRNNRLVSEFNWLLPGLVARFQRYISEQQQSNNNGATSRVTTGKNNNHTSSSMKTHRFVSDEFYTNGQGYLCQLVLTVSIKTISTKSNSIIDTNNTIDSLPSYEESTQEILLFSLELVIIEGEYDRFLDWPFNNAYELAIVGYKNLVNPADQISNNGGGGDGGQFYFDESKSQQQQQPKQRTNSKLIVPIAQIENGLCSKESFQKPIKQNPPCGIKEFVQMDLSSDRQQMMKSAKEMTMNSDGRISNNNPQQQQQNNELGSLSKTDEDLHLRVRIYL</sequence>
<dbReference type="InterPro" id="IPR002083">
    <property type="entry name" value="MATH/TRAF_dom"/>
</dbReference>